<gene>
    <name evidence="1" type="ORF">VCE7224_01001</name>
</gene>
<proteinExistence type="predicted"/>
<evidence type="ECO:0000313" key="1">
    <source>
        <dbReference type="EMBL" id="SBT12259.1"/>
    </source>
</evidence>
<dbReference type="EMBL" id="FLQZ01000018">
    <property type="protein sequence ID" value="SBT12259.1"/>
    <property type="molecule type" value="Genomic_DNA"/>
</dbReference>
<organism evidence="1 2">
    <name type="scientific">Vibrio celticus</name>
    <dbReference type="NCBI Taxonomy" id="446372"/>
    <lineage>
        <taxon>Bacteria</taxon>
        <taxon>Pseudomonadati</taxon>
        <taxon>Pseudomonadota</taxon>
        <taxon>Gammaproteobacteria</taxon>
        <taxon>Vibrionales</taxon>
        <taxon>Vibrionaceae</taxon>
        <taxon>Vibrio</taxon>
    </lineage>
</organism>
<evidence type="ECO:0000313" key="2">
    <source>
        <dbReference type="Proteomes" id="UP000092819"/>
    </source>
</evidence>
<keyword evidence="2" id="KW-1185">Reference proteome</keyword>
<accession>A0A1C3JAU3</accession>
<dbReference type="Proteomes" id="UP000092819">
    <property type="component" value="Unassembled WGS sequence"/>
</dbReference>
<protein>
    <submittedName>
        <fullName evidence="1">Uncharacterized protein</fullName>
    </submittedName>
</protein>
<name>A0A1C3JAU3_9VIBR</name>
<dbReference type="AlphaFoldDB" id="A0A1C3JAU3"/>
<sequence length="30" mass="3348">MIFSRVKVGKKGSILIWLSTVSVDNLSQIQ</sequence>
<reference evidence="2" key="1">
    <citation type="submission" date="2016-06" db="EMBL/GenBank/DDBJ databases">
        <authorList>
            <person name="Rodrigo-Torres L."/>
            <person name="Arahal D.R."/>
        </authorList>
    </citation>
    <scope>NUCLEOTIDE SEQUENCE [LARGE SCALE GENOMIC DNA]</scope>
    <source>
        <strain evidence="2">CECT 7224</strain>
    </source>
</reference>